<keyword evidence="3" id="KW-1185">Reference proteome</keyword>
<gene>
    <name evidence="2" type="ORF">GG681_11495</name>
</gene>
<keyword evidence="1" id="KW-0472">Membrane</keyword>
<dbReference type="Proteomes" id="UP000436694">
    <property type="component" value="Unassembled WGS sequence"/>
</dbReference>
<comment type="caution">
    <text evidence="2">The sequence shown here is derived from an EMBL/GenBank/DDBJ whole genome shotgun (WGS) entry which is preliminary data.</text>
</comment>
<keyword evidence="1" id="KW-0812">Transmembrane</keyword>
<evidence type="ECO:0000313" key="2">
    <source>
        <dbReference type="EMBL" id="MQY43266.1"/>
    </source>
</evidence>
<evidence type="ECO:0000313" key="3">
    <source>
        <dbReference type="Proteomes" id="UP000436694"/>
    </source>
</evidence>
<feature type="transmembrane region" description="Helical" evidence="1">
    <location>
        <begin position="36"/>
        <end position="55"/>
    </location>
</feature>
<dbReference type="EMBL" id="WIXK01000005">
    <property type="protein sequence ID" value="MQY43266.1"/>
    <property type="molecule type" value="Genomic_DNA"/>
</dbReference>
<sequence length="65" mass="7252">MIFAAAGKVAKGRFSPSPVDAIRLFRANVAVNLKRAFAIVSLLKTLIFYVEMLFLTSRLICTFNE</sequence>
<name>A0A844B1J9_9RHOB</name>
<dbReference type="AlphaFoldDB" id="A0A844B1J9"/>
<accession>A0A844B1J9</accession>
<organism evidence="2 3">
    <name type="scientific">Tritonibacter aquimaris</name>
    <dbReference type="NCBI Taxonomy" id="2663379"/>
    <lineage>
        <taxon>Bacteria</taxon>
        <taxon>Pseudomonadati</taxon>
        <taxon>Pseudomonadota</taxon>
        <taxon>Alphaproteobacteria</taxon>
        <taxon>Rhodobacterales</taxon>
        <taxon>Paracoccaceae</taxon>
        <taxon>Tritonibacter</taxon>
    </lineage>
</organism>
<reference evidence="2 3" key="1">
    <citation type="submission" date="2019-10" db="EMBL/GenBank/DDBJ databases">
        <title>Epibacterium sp. nov., isolated from seawater.</title>
        <authorList>
            <person name="Zhang X."/>
            <person name="Li N."/>
        </authorList>
    </citation>
    <scope>NUCLEOTIDE SEQUENCE [LARGE SCALE GENOMIC DNA]</scope>
    <source>
        <strain evidence="2 3">SM1969</strain>
    </source>
</reference>
<protein>
    <submittedName>
        <fullName evidence="2">Uncharacterized protein</fullName>
    </submittedName>
</protein>
<evidence type="ECO:0000256" key="1">
    <source>
        <dbReference type="SAM" id="Phobius"/>
    </source>
</evidence>
<proteinExistence type="predicted"/>
<keyword evidence="1" id="KW-1133">Transmembrane helix</keyword>